<gene>
    <name evidence="2" type="ORF">HK414_18450</name>
</gene>
<dbReference type="Proteomes" id="UP000500826">
    <property type="component" value="Chromosome"/>
</dbReference>
<evidence type="ECO:0000313" key="3">
    <source>
        <dbReference type="Proteomes" id="UP000500826"/>
    </source>
</evidence>
<accession>A0ABX6P5R1</accession>
<evidence type="ECO:0000313" key="2">
    <source>
        <dbReference type="EMBL" id="QJW84857.1"/>
    </source>
</evidence>
<keyword evidence="3" id="KW-1185">Reference proteome</keyword>
<protein>
    <submittedName>
        <fullName evidence="2">PhnD/SsuA/transferrin family substrate-binding protein</fullName>
    </submittedName>
</protein>
<reference evidence="2 3" key="1">
    <citation type="submission" date="2020-05" db="EMBL/GenBank/DDBJ databases">
        <title>Ramlibacter rhizophilus sp. nov., isolated from rhizosphere soil of national flower Mugunghwa from South Korea.</title>
        <authorList>
            <person name="Zheng-Fei Y."/>
            <person name="Huan T."/>
        </authorList>
    </citation>
    <scope>NUCLEOTIDE SEQUENCE [LARGE SCALE GENOMIC DNA]</scope>
    <source>
        <strain evidence="2 3">H242</strain>
    </source>
</reference>
<evidence type="ECO:0000256" key="1">
    <source>
        <dbReference type="SAM" id="MobiDB-lite"/>
    </source>
</evidence>
<feature type="compositionally biased region" description="Basic and acidic residues" evidence="1">
    <location>
        <begin position="112"/>
        <end position="126"/>
    </location>
</feature>
<sequence>MVAKYGGLANLIGDSIKRRVVVVFVREFSALEEGMKTGRFDFVMARPSDYPARGLRNYGYNYVAHAKPDGQCLIVVPKTSTIKTLAEAKGKRWVFPEKAAYMSKFCTAELRDQGHRPRERESDLRARTGHHRTVPEGSFADVGGVASYSGLARDWQKAGHTVLHRSVVQPYFPLIAARRIEPKQVEAVQKQLLTIEDNPMGADVLKSVGIAGFDTSGRQKLGDLLAWIEKK</sequence>
<dbReference type="Pfam" id="PF12974">
    <property type="entry name" value="Phosphonate-bd"/>
    <property type="match status" value="1"/>
</dbReference>
<dbReference type="SUPFAM" id="SSF53850">
    <property type="entry name" value="Periplasmic binding protein-like II"/>
    <property type="match status" value="1"/>
</dbReference>
<proteinExistence type="predicted"/>
<organism evidence="2 3">
    <name type="scientific">Ramlibacter terrae</name>
    <dbReference type="NCBI Taxonomy" id="2732511"/>
    <lineage>
        <taxon>Bacteria</taxon>
        <taxon>Pseudomonadati</taxon>
        <taxon>Pseudomonadota</taxon>
        <taxon>Betaproteobacteria</taxon>
        <taxon>Burkholderiales</taxon>
        <taxon>Comamonadaceae</taxon>
        <taxon>Ramlibacter</taxon>
    </lineage>
</organism>
<feature type="region of interest" description="Disordered" evidence="1">
    <location>
        <begin position="112"/>
        <end position="138"/>
    </location>
</feature>
<dbReference type="Gene3D" id="3.40.190.10">
    <property type="entry name" value="Periplasmic binding protein-like II"/>
    <property type="match status" value="2"/>
</dbReference>
<dbReference type="EMBL" id="CP053418">
    <property type="protein sequence ID" value="QJW84857.1"/>
    <property type="molecule type" value="Genomic_DNA"/>
</dbReference>
<name>A0ABX6P5R1_9BURK</name>